<keyword evidence="1" id="KW-0677">Repeat</keyword>
<name>A0A3P8BWW6_HAEPC</name>
<evidence type="ECO:0000313" key="6">
    <source>
        <dbReference type="Proteomes" id="UP000268014"/>
    </source>
</evidence>
<proteinExistence type="predicted"/>
<dbReference type="OrthoDB" id="504170at2759"/>
<feature type="domain" description="Ig-like" evidence="3">
    <location>
        <begin position="653"/>
        <end position="748"/>
    </location>
</feature>
<dbReference type="SUPFAM" id="SSF48726">
    <property type="entry name" value="Immunoglobulin"/>
    <property type="match status" value="6"/>
</dbReference>
<dbReference type="CDD" id="cd00096">
    <property type="entry name" value="Ig"/>
    <property type="match status" value="1"/>
</dbReference>
<evidence type="ECO:0000259" key="4">
    <source>
        <dbReference type="PROSITE" id="PS50853"/>
    </source>
</evidence>
<feature type="domain" description="Fibronectin type-III" evidence="4">
    <location>
        <begin position="1153"/>
        <end position="1250"/>
    </location>
</feature>
<dbReference type="Gene3D" id="2.60.40.10">
    <property type="entry name" value="Immunoglobulins"/>
    <property type="match status" value="12"/>
</dbReference>
<dbReference type="GO" id="GO:0045214">
    <property type="term" value="P:sarcomere organization"/>
    <property type="evidence" value="ECO:0007669"/>
    <property type="project" value="TreeGrafter"/>
</dbReference>
<accession>A0A3P8BWW6</accession>
<dbReference type="EMBL" id="UZAF01021757">
    <property type="protein sequence ID" value="VDO80758.1"/>
    <property type="molecule type" value="Genomic_DNA"/>
</dbReference>
<feature type="domain" description="Fibronectin type-III" evidence="4">
    <location>
        <begin position="946"/>
        <end position="1041"/>
    </location>
</feature>
<feature type="domain" description="Fibronectin type-III" evidence="4">
    <location>
        <begin position="1047"/>
        <end position="1147"/>
    </location>
</feature>
<reference evidence="5 6" key="1">
    <citation type="submission" date="2018-11" db="EMBL/GenBank/DDBJ databases">
        <authorList>
            <consortium name="Pathogen Informatics"/>
        </authorList>
    </citation>
    <scope>NUCLEOTIDE SEQUENCE [LARGE SCALE GENOMIC DNA]</scope>
    <source>
        <strain evidence="5 6">MHpl1</strain>
    </source>
</reference>
<gene>
    <name evidence="5" type="ORF">HPLM_LOCUS19989</name>
</gene>
<evidence type="ECO:0000256" key="2">
    <source>
        <dbReference type="ARBA" id="ARBA00023157"/>
    </source>
</evidence>
<dbReference type="STRING" id="6290.A0A3P8BWW6"/>
<dbReference type="Proteomes" id="UP000268014">
    <property type="component" value="Unassembled WGS sequence"/>
</dbReference>
<dbReference type="SUPFAM" id="SSF49265">
    <property type="entry name" value="Fibronectin type III"/>
    <property type="match status" value="5"/>
</dbReference>
<dbReference type="PROSITE" id="PS50853">
    <property type="entry name" value="FN3"/>
    <property type="match status" value="7"/>
</dbReference>
<dbReference type="InterPro" id="IPR050964">
    <property type="entry name" value="Striated_Muscle_Regulatory"/>
</dbReference>
<keyword evidence="2" id="KW-1015">Disulfide bond</keyword>
<dbReference type="PROSITE" id="PS50835">
    <property type="entry name" value="IG_LIKE"/>
    <property type="match status" value="2"/>
</dbReference>
<dbReference type="Pfam" id="PF00041">
    <property type="entry name" value="fn3"/>
    <property type="match status" value="6"/>
</dbReference>
<dbReference type="SMART" id="SM00409">
    <property type="entry name" value="IG"/>
    <property type="match status" value="6"/>
</dbReference>
<protein>
    <recommendedName>
        <fullName evidence="7">Fibronectin type-III domain-containing protein</fullName>
    </recommendedName>
</protein>
<feature type="domain" description="Ig-like" evidence="3">
    <location>
        <begin position="231"/>
        <end position="335"/>
    </location>
</feature>
<sequence length="1299" mass="140026">MAEITKPLERETFGNEKKPVVLTVDLSRSAKDVIWTKNGNVITASEKFEMTFEGMSCSLTIKDSDSNDAGRYMVQVDESQSFTDLKISGKPKFKPCSGEVLEVGKSEDIVFSAEFDGQDDVIATCFFNGSPVREDSKTQLIVHENSVKFSKKQPTKADSGEYTVKLSGEFGEVTKAFTVKVNSELVSATHLSVQDLRQGITYEFKVEALNESGLSSSSNLPSEPLTITPTPGILLNSAKSDVTAKDALANIMKPLEAETFGQEEKPTILTVDLNRPAKAVKWTKDGEVITGSEKFELSSEGTSCSLTIKNVDVEDAGRYMVQVDESTSSTNLKISGKPKFKSCIEEVVEVGKNEDIMFSAEFDGQDDVVATCLFNGSPVREDSKTQLIVQENSVKFSKKQPTKADSGVYTVKLSGEFGEVTKTFTVKVKGVPGPLTGISVNKIKTNSISIAWEKPADDGGEPITGYLIKKKEAGRRTFQKVAQVEQKTQPGNYFEKLVSETNTSQVVDDLKKATGYVFSVAAINKYGVGESVETPVVTTGASFEAPQITQRPVVSDVSSGGCQLKWDQPSDDGGSPICGYNVFLRENAGEWTKVNSKLVTETCFPVKDLRQGVAYEFKVEALNKAGILSNSNLPSEPLTIAPITGRSAKNATPDVTAAGALATITKPLESETFGTEKKPVGLTVGLSGPAKNVIWTKDGNVITASEKFEMTFEGMSCSLTIKDSDSNDAGRYMVQVDESQSFTDLKISGKPKFKPCSGEVLEVGKSEDIVFSAEFDGQNDVIATCFFNGSPVREDSKTQLIVLENSVKFSKKQPTKADSGVYTVKLSGEFGEITRAFTVKVKDVPGPPARISVDKIGGNTISIAWEKPSDDGGEPITGYVIKKKEAGRRTFKKVVQVSDMKTSQIVEDLKMATDYVLSVAAINKYGVGEAVETPITTASPFKAPQIAQPPVISDVSSDSCMLKWDKPKEDGGSPICGYDVFLRENAGEWTKVNSELVSATHLSVQDLRQGITYEFKVEAVNESGISSNSNLPSEPLIVAPSSDMPGPPMGIAVNSVNDDSISISWEKPLDDGGEPITGYVIMGKEAGRRTFQKIAQVGKEGTVSDTKTSQIVDDLKMATGYVLSVAAINKYGVGETVETPVITTGSPFKAPLITQRPVVSDIRSDSCVLKWEKPEYDGGSPIYGYEVFLKENGGEWTKANNELIFATRFSKDGLRQGAVYEFKIEAVNEAGLMSNSGLSSEPLTITSTSGLPTTAPSVPRITITGTDSVTVDWDVPENVAPAGFTIAYKSESSPVWAEV</sequence>
<dbReference type="PANTHER" id="PTHR13817">
    <property type="entry name" value="TITIN"/>
    <property type="match status" value="1"/>
</dbReference>
<evidence type="ECO:0000259" key="3">
    <source>
        <dbReference type="PROSITE" id="PS50835"/>
    </source>
</evidence>
<dbReference type="InterPro" id="IPR013783">
    <property type="entry name" value="Ig-like_fold"/>
</dbReference>
<organism evidence="5 6">
    <name type="scientific">Haemonchus placei</name>
    <name type="common">Barber's pole worm</name>
    <dbReference type="NCBI Taxonomy" id="6290"/>
    <lineage>
        <taxon>Eukaryota</taxon>
        <taxon>Metazoa</taxon>
        <taxon>Ecdysozoa</taxon>
        <taxon>Nematoda</taxon>
        <taxon>Chromadorea</taxon>
        <taxon>Rhabditida</taxon>
        <taxon>Rhabditina</taxon>
        <taxon>Rhabditomorpha</taxon>
        <taxon>Strongyloidea</taxon>
        <taxon>Trichostrongylidae</taxon>
        <taxon>Haemonchus</taxon>
    </lineage>
</organism>
<evidence type="ECO:0000313" key="5">
    <source>
        <dbReference type="EMBL" id="VDO80758.1"/>
    </source>
</evidence>
<feature type="domain" description="Fibronectin type-III" evidence="4">
    <location>
        <begin position="431"/>
        <end position="542"/>
    </location>
</feature>
<dbReference type="CDD" id="cd00063">
    <property type="entry name" value="FN3"/>
    <property type="match status" value="7"/>
</dbReference>
<evidence type="ECO:0000256" key="1">
    <source>
        <dbReference type="ARBA" id="ARBA00022737"/>
    </source>
</evidence>
<dbReference type="InterPro" id="IPR036179">
    <property type="entry name" value="Ig-like_dom_sf"/>
</dbReference>
<dbReference type="InterPro" id="IPR036116">
    <property type="entry name" value="FN3_sf"/>
</dbReference>
<dbReference type="GO" id="GO:0031430">
    <property type="term" value="C:M band"/>
    <property type="evidence" value="ECO:0007669"/>
    <property type="project" value="TreeGrafter"/>
</dbReference>
<dbReference type="InterPro" id="IPR013098">
    <property type="entry name" value="Ig_I-set"/>
</dbReference>
<dbReference type="PRINTS" id="PR00014">
    <property type="entry name" value="FNTYPEIII"/>
</dbReference>
<evidence type="ECO:0008006" key="7">
    <source>
        <dbReference type="Google" id="ProtNLM"/>
    </source>
</evidence>
<dbReference type="SMART" id="SM00060">
    <property type="entry name" value="FN3"/>
    <property type="match status" value="7"/>
</dbReference>
<feature type="domain" description="Fibronectin type-III" evidence="4">
    <location>
        <begin position="548"/>
        <end position="643"/>
    </location>
</feature>
<dbReference type="Pfam" id="PF07679">
    <property type="entry name" value="I-set"/>
    <property type="match status" value="6"/>
</dbReference>
<feature type="domain" description="Fibronectin type-III" evidence="4">
    <location>
        <begin position="847"/>
        <end position="941"/>
    </location>
</feature>
<dbReference type="InterPro" id="IPR003961">
    <property type="entry name" value="FN3_dom"/>
</dbReference>
<keyword evidence="6" id="KW-1185">Reference proteome</keyword>
<dbReference type="PANTHER" id="PTHR13817:SF151">
    <property type="entry name" value="TITIN"/>
    <property type="match status" value="1"/>
</dbReference>
<dbReference type="InterPro" id="IPR007110">
    <property type="entry name" value="Ig-like_dom"/>
</dbReference>
<feature type="domain" description="Fibronectin type-III" evidence="4">
    <location>
        <begin position="131"/>
        <end position="233"/>
    </location>
</feature>
<dbReference type="InterPro" id="IPR003599">
    <property type="entry name" value="Ig_sub"/>
</dbReference>